<dbReference type="GO" id="GO:0003677">
    <property type="term" value="F:DNA binding"/>
    <property type="evidence" value="ECO:0007669"/>
    <property type="project" value="UniProtKB-KW"/>
</dbReference>
<proteinExistence type="predicted"/>
<accession>A0A1J4QFX0</accession>
<dbReference type="NCBIfam" id="TIGR02443">
    <property type="entry name" value="YheV family putative zinc ribbon protein"/>
    <property type="match status" value="1"/>
</dbReference>
<keyword evidence="2" id="KW-1185">Reference proteome</keyword>
<dbReference type="RefSeq" id="WP_071471621.1">
    <property type="nucleotide sequence ID" value="NZ_MDKE01000006.1"/>
</dbReference>
<dbReference type="STRING" id="1414654.BFR47_10220"/>
<sequence length="66" mass="7271">METRRKKRFIAGAVCPRCNAMDTMMLYLEHGVEKVECVGCGHTQIQTDEQVSQAGGGEVIGVFKPE</sequence>
<dbReference type="AlphaFoldDB" id="A0A1J4QFX0"/>
<dbReference type="Proteomes" id="UP000243073">
    <property type="component" value="Unassembled WGS sequence"/>
</dbReference>
<protein>
    <submittedName>
        <fullName evidence="1">DNA-binding protein</fullName>
    </submittedName>
</protein>
<dbReference type="EMBL" id="MDKE01000006">
    <property type="protein sequence ID" value="OIN13526.1"/>
    <property type="molecule type" value="Genomic_DNA"/>
</dbReference>
<evidence type="ECO:0000313" key="1">
    <source>
        <dbReference type="EMBL" id="OIN13526.1"/>
    </source>
</evidence>
<dbReference type="Pfam" id="PF09526">
    <property type="entry name" value="DUF2387"/>
    <property type="match status" value="1"/>
</dbReference>
<gene>
    <name evidence="1" type="ORF">BFR47_10220</name>
</gene>
<organism evidence="1 2">
    <name type="scientific">Oceanisphaera psychrotolerans</name>
    <dbReference type="NCBI Taxonomy" id="1414654"/>
    <lineage>
        <taxon>Bacteria</taxon>
        <taxon>Pseudomonadati</taxon>
        <taxon>Pseudomonadota</taxon>
        <taxon>Gammaproteobacteria</taxon>
        <taxon>Aeromonadales</taxon>
        <taxon>Aeromonadaceae</taxon>
        <taxon>Oceanisphaera</taxon>
    </lineage>
</organism>
<keyword evidence="1" id="KW-0238">DNA-binding</keyword>
<dbReference type="OrthoDB" id="5881059at2"/>
<name>A0A1J4QFX0_9GAMM</name>
<reference evidence="1 2" key="1">
    <citation type="submission" date="2016-07" db="EMBL/GenBank/DDBJ databases">
        <title>Draft Genome Sequence of Oceanisphaera psychrotolerans, isolated from coastal sediment samples.</title>
        <authorList>
            <person name="Zhuo S."/>
            <person name="Ruan Z."/>
        </authorList>
    </citation>
    <scope>NUCLEOTIDE SEQUENCE [LARGE SCALE GENOMIC DNA]</scope>
    <source>
        <strain evidence="1 2">LAM-WHM-ZC</strain>
    </source>
</reference>
<evidence type="ECO:0000313" key="2">
    <source>
        <dbReference type="Proteomes" id="UP000243073"/>
    </source>
</evidence>
<dbReference type="InterPro" id="IPR012658">
    <property type="entry name" value="YheV"/>
</dbReference>
<comment type="caution">
    <text evidence="1">The sequence shown here is derived from an EMBL/GenBank/DDBJ whole genome shotgun (WGS) entry which is preliminary data.</text>
</comment>